<proteinExistence type="predicted"/>
<name>A0AAD7C0N5_MYCRO</name>
<dbReference type="AlphaFoldDB" id="A0AAD7C0N5"/>
<reference evidence="2" key="1">
    <citation type="submission" date="2023-03" db="EMBL/GenBank/DDBJ databases">
        <title>Massive genome expansion in bonnet fungi (Mycena s.s.) driven by repeated elements and novel gene families across ecological guilds.</title>
        <authorList>
            <consortium name="Lawrence Berkeley National Laboratory"/>
            <person name="Harder C.B."/>
            <person name="Miyauchi S."/>
            <person name="Viragh M."/>
            <person name="Kuo A."/>
            <person name="Thoen E."/>
            <person name="Andreopoulos B."/>
            <person name="Lu D."/>
            <person name="Skrede I."/>
            <person name="Drula E."/>
            <person name="Henrissat B."/>
            <person name="Morin E."/>
            <person name="Kohler A."/>
            <person name="Barry K."/>
            <person name="LaButti K."/>
            <person name="Morin E."/>
            <person name="Salamov A."/>
            <person name="Lipzen A."/>
            <person name="Mereny Z."/>
            <person name="Hegedus B."/>
            <person name="Baldrian P."/>
            <person name="Stursova M."/>
            <person name="Weitz H."/>
            <person name="Taylor A."/>
            <person name="Grigoriev I.V."/>
            <person name="Nagy L.G."/>
            <person name="Martin F."/>
            <person name="Kauserud H."/>
        </authorList>
    </citation>
    <scope>NUCLEOTIDE SEQUENCE</scope>
    <source>
        <strain evidence="2">CBHHK067</strain>
    </source>
</reference>
<organism evidence="2 3">
    <name type="scientific">Mycena rosella</name>
    <name type="common">Pink bonnet</name>
    <name type="synonym">Agaricus rosellus</name>
    <dbReference type="NCBI Taxonomy" id="1033263"/>
    <lineage>
        <taxon>Eukaryota</taxon>
        <taxon>Fungi</taxon>
        <taxon>Dikarya</taxon>
        <taxon>Basidiomycota</taxon>
        <taxon>Agaricomycotina</taxon>
        <taxon>Agaricomycetes</taxon>
        <taxon>Agaricomycetidae</taxon>
        <taxon>Agaricales</taxon>
        <taxon>Marasmiineae</taxon>
        <taxon>Mycenaceae</taxon>
        <taxon>Mycena</taxon>
    </lineage>
</organism>
<evidence type="ECO:0000313" key="2">
    <source>
        <dbReference type="EMBL" id="KAJ7635896.1"/>
    </source>
</evidence>
<feature type="region of interest" description="Disordered" evidence="1">
    <location>
        <begin position="114"/>
        <end position="138"/>
    </location>
</feature>
<accession>A0AAD7C0N5</accession>
<comment type="caution">
    <text evidence="2">The sequence shown here is derived from an EMBL/GenBank/DDBJ whole genome shotgun (WGS) entry which is preliminary data.</text>
</comment>
<dbReference type="Proteomes" id="UP001221757">
    <property type="component" value="Unassembled WGS sequence"/>
</dbReference>
<feature type="non-terminal residue" evidence="2">
    <location>
        <position position="1"/>
    </location>
</feature>
<gene>
    <name evidence="2" type="ORF">B0H17DRAFT_899754</name>
</gene>
<feature type="non-terminal residue" evidence="2">
    <location>
        <position position="154"/>
    </location>
</feature>
<dbReference type="EMBL" id="JARKIE010000465">
    <property type="protein sequence ID" value="KAJ7635896.1"/>
    <property type="molecule type" value="Genomic_DNA"/>
</dbReference>
<keyword evidence="3" id="KW-1185">Reference proteome</keyword>
<protein>
    <submittedName>
        <fullName evidence="2">Uncharacterized protein</fullName>
    </submittedName>
</protein>
<evidence type="ECO:0000256" key="1">
    <source>
        <dbReference type="SAM" id="MobiDB-lite"/>
    </source>
</evidence>
<sequence>RFRQVPTFGRSTIRRFHANVSEMKKLAARNFEDILQCLLPVLEGLLPEPHNGILLDLWFTLATWHAYTKLRLHSSSTVQGFTSATTELGVQARRFIRTTCEAFVTYELPKETAGRARREAQKKSASGKTSNSSTTKKRKTWNTATYKYHSLGDY</sequence>
<feature type="compositionally biased region" description="Low complexity" evidence="1">
    <location>
        <begin position="123"/>
        <end position="134"/>
    </location>
</feature>
<evidence type="ECO:0000313" key="3">
    <source>
        <dbReference type="Proteomes" id="UP001221757"/>
    </source>
</evidence>